<dbReference type="Proteomes" id="UP000006251">
    <property type="component" value="Unassembled WGS sequence"/>
</dbReference>
<evidence type="ECO:0000313" key="2">
    <source>
        <dbReference type="Proteomes" id="UP000006251"/>
    </source>
</evidence>
<organism evidence="1 2">
    <name type="scientific">Brumicola pallidula DSM 14239 = ACAM 615</name>
    <dbReference type="NCBI Taxonomy" id="1121922"/>
    <lineage>
        <taxon>Bacteria</taxon>
        <taxon>Pseudomonadati</taxon>
        <taxon>Pseudomonadota</taxon>
        <taxon>Gammaproteobacteria</taxon>
        <taxon>Alteromonadales</taxon>
        <taxon>Alteromonadaceae</taxon>
        <taxon>Brumicola</taxon>
    </lineage>
</organism>
<reference evidence="2" key="1">
    <citation type="journal article" date="2014" name="Environ. Microbiol.">
        <title>Comparative genomics of the marine bacterial genus Glaciecola reveals the high degree of genomic diversity and genomic characteristic for cold adaptation.</title>
        <authorList>
            <person name="Qin Q.L."/>
            <person name="Xie B.B."/>
            <person name="Yu Y."/>
            <person name="Shu Y.L."/>
            <person name="Rong J.C."/>
            <person name="Zhang Y.J."/>
            <person name="Zhao D.L."/>
            <person name="Chen X.L."/>
            <person name="Zhang X.Y."/>
            <person name="Chen B."/>
            <person name="Zhou B.C."/>
            <person name="Zhang Y.Z."/>
        </authorList>
    </citation>
    <scope>NUCLEOTIDE SEQUENCE [LARGE SCALE GENOMIC DNA]</scope>
    <source>
        <strain evidence="2">ACAM 615</strain>
    </source>
</reference>
<dbReference type="AlphaFoldDB" id="K6Z9H7"/>
<sequence length="74" mass="8256">MSVDYYVLAHSLVSFASTSKEQKLPRFVLAQAGKANIGYLCIEINNRSPWTHIALENIKNGKKKSGTSKKESEK</sequence>
<keyword evidence="2" id="KW-1185">Reference proteome</keyword>
<gene>
    <name evidence="1" type="ORF">GPAL_0156</name>
</gene>
<proteinExistence type="predicted"/>
<comment type="caution">
    <text evidence="1">The sequence shown here is derived from an EMBL/GenBank/DDBJ whole genome shotgun (WGS) entry which is preliminary data.</text>
</comment>
<dbReference type="EMBL" id="BAEQ01000004">
    <property type="protein sequence ID" value="GAC27037.1"/>
    <property type="molecule type" value="Genomic_DNA"/>
</dbReference>
<accession>K6Z9H7</accession>
<evidence type="ECO:0000313" key="1">
    <source>
        <dbReference type="EMBL" id="GAC27037.1"/>
    </source>
</evidence>
<name>K6Z9H7_9ALTE</name>
<protein>
    <submittedName>
        <fullName evidence="1">Uncharacterized protein</fullName>
    </submittedName>
</protein>